<dbReference type="Proteomes" id="UP000028545">
    <property type="component" value="Unassembled WGS sequence"/>
</dbReference>
<dbReference type="OrthoDB" id="2963168at2759"/>
<dbReference type="AlphaFoldDB" id="A0A084GGW5"/>
<keyword evidence="2" id="KW-1185">Reference proteome</keyword>
<dbReference type="PANTHER" id="PTHR14187">
    <property type="entry name" value="ALPHA KINASE/ELONGATION FACTOR 2 KINASE"/>
    <property type="match status" value="1"/>
</dbReference>
<protein>
    <recommendedName>
        <fullName evidence="3">Hsp70 family chaperone</fullName>
    </recommendedName>
</protein>
<dbReference type="VEuPathDB" id="FungiDB:SAPIO_CDS0379"/>
<dbReference type="GeneID" id="27718531"/>
<organism evidence="1 2">
    <name type="scientific">Pseudallescheria apiosperma</name>
    <name type="common">Scedosporium apiospermum</name>
    <dbReference type="NCBI Taxonomy" id="563466"/>
    <lineage>
        <taxon>Eukaryota</taxon>
        <taxon>Fungi</taxon>
        <taxon>Dikarya</taxon>
        <taxon>Ascomycota</taxon>
        <taxon>Pezizomycotina</taxon>
        <taxon>Sordariomycetes</taxon>
        <taxon>Hypocreomycetidae</taxon>
        <taxon>Microascales</taxon>
        <taxon>Microascaceae</taxon>
        <taxon>Scedosporium</taxon>
    </lineage>
</organism>
<dbReference type="Gene3D" id="3.90.640.10">
    <property type="entry name" value="Actin, Chain A, domain 4"/>
    <property type="match status" value="1"/>
</dbReference>
<gene>
    <name evidence="1" type="ORF">SAPIO_CDS0379</name>
</gene>
<evidence type="ECO:0000313" key="1">
    <source>
        <dbReference type="EMBL" id="KEZ46577.1"/>
    </source>
</evidence>
<dbReference type="Gene3D" id="3.30.420.40">
    <property type="match status" value="2"/>
</dbReference>
<dbReference type="SUPFAM" id="SSF53067">
    <property type="entry name" value="Actin-like ATPase domain"/>
    <property type="match status" value="2"/>
</dbReference>
<evidence type="ECO:0000313" key="2">
    <source>
        <dbReference type="Proteomes" id="UP000028545"/>
    </source>
</evidence>
<dbReference type="HOGENOM" id="CLU_009958_6_1_1"/>
<accession>A0A084GGW5</accession>
<name>A0A084GGW5_PSEDA</name>
<dbReference type="CDD" id="cd10170">
    <property type="entry name" value="ASKHA_NBD_HSP70"/>
    <property type="match status" value="1"/>
</dbReference>
<comment type="caution">
    <text evidence="1">The sequence shown here is derived from an EMBL/GenBank/DDBJ whole genome shotgun (WGS) entry which is preliminary data.</text>
</comment>
<dbReference type="OMA" id="IHEWFKL"/>
<reference evidence="1 2" key="1">
    <citation type="journal article" date="2014" name="Genome Announc.">
        <title>Draft genome sequence of the pathogenic fungus Scedosporium apiospermum.</title>
        <authorList>
            <person name="Vandeputte P."/>
            <person name="Ghamrawi S."/>
            <person name="Rechenmann M."/>
            <person name="Iltis A."/>
            <person name="Giraud S."/>
            <person name="Fleury M."/>
            <person name="Thornton C."/>
            <person name="Delhaes L."/>
            <person name="Meyer W."/>
            <person name="Papon N."/>
            <person name="Bouchara J.P."/>
        </authorList>
    </citation>
    <scope>NUCLEOTIDE SEQUENCE [LARGE SCALE GENOMIC DNA]</scope>
    <source>
        <strain evidence="1 2">IHEM 14462</strain>
    </source>
</reference>
<evidence type="ECO:0008006" key="3">
    <source>
        <dbReference type="Google" id="ProtNLM"/>
    </source>
</evidence>
<sequence>MTSNSLHSTIFIAVDFGTTHTSVAYFKPDAQVEVEVMKDWEQWSAERIPSILRVKGDGTSSTYGRDAMNGSHSDDKYEWFKLGLDPDRESRRAATSKLYTILPDNPAHLATRLSLAKCRNLVITFLKHIRRAIDNYFRTSVHALHPGYANARRLYTITVPAMWTPRAKDLTRECAALAFEVNKDKIQVVAEPEAAGIYALGHRMLTPEQGQSFVILDAGGGTVDLSTYRIAKFNTGPRGPEMSLDSLCISGGGLCGSTFLDGLFERYIESRLRETARRSAQRGWPVDQFQRTLKRCVRAMVAQFEASVKEGFTGTEKDDYQFWFPADGMVGYGIDEGQVPITAKEIREKVFNPVLDEIEELVKDHLEASKAREGNIKAVLLAGGFGQNMYLKRRLEGVVRKFDRGIGLLKVPDGKLSIAKGAVLYAYSASGAGAFRPAEPSPGSGLTPTITGPMLIRMRQIVATASYGVEAWEVYDEERHKDAKSRPCKDSSGGWIVKVIDWYIKKGDKFREGVSKSYPDFIIQQSVRDGGEFKTDVIIHTCEEDINDLPLYPDTKDHPEPRLKNAPIVLEMVIDANSAKHLKRGEVNGKLMFIVEFELHTQMNSGENRWWLQLGKRKFRPKDVYFKANRS</sequence>
<dbReference type="PANTHER" id="PTHR14187:SF5">
    <property type="entry name" value="HEAT SHOCK 70 KDA PROTEIN 12A"/>
    <property type="match status" value="1"/>
</dbReference>
<dbReference type="KEGG" id="sapo:SAPIO_CDS0379"/>
<proteinExistence type="predicted"/>
<dbReference type="InterPro" id="IPR043129">
    <property type="entry name" value="ATPase_NBD"/>
</dbReference>
<dbReference type="EMBL" id="JOWA01000022">
    <property type="protein sequence ID" value="KEZ46577.1"/>
    <property type="molecule type" value="Genomic_DNA"/>
</dbReference>
<dbReference type="RefSeq" id="XP_016646376.1">
    <property type="nucleotide sequence ID" value="XM_016783176.1"/>
</dbReference>